<dbReference type="Pfam" id="PF00149">
    <property type="entry name" value="Metallophos"/>
    <property type="match status" value="1"/>
</dbReference>
<dbReference type="EMBL" id="JBANFI010000001">
    <property type="protein sequence ID" value="MFK7159805.1"/>
    <property type="molecule type" value="Genomic_DNA"/>
</dbReference>
<evidence type="ECO:0000313" key="2">
    <source>
        <dbReference type="EMBL" id="MFK7159805.1"/>
    </source>
</evidence>
<organism evidence="2 3">
    <name type="scientific">Marinospirillum alkalitolerans</name>
    <dbReference type="NCBI Taxonomy" id="3123374"/>
    <lineage>
        <taxon>Bacteria</taxon>
        <taxon>Pseudomonadati</taxon>
        <taxon>Pseudomonadota</taxon>
        <taxon>Gammaproteobacteria</taxon>
        <taxon>Oceanospirillales</taxon>
        <taxon>Oceanospirillaceae</taxon>
        <taxon>Marinospirillum</taxon>
    </lineage>
</organism>
<evidence type="ECO:0000313" key="3">
    <source>
        <dbReference type="Proteomes" id="UP001621714"/>
    </source>
</evidence>
<feature type="domain" description="Calcineurin-like phosphoesterase" evidence="1">
    <location>
        <begin position="9"/>
        <end position="132"/>
    </location>
</feature>
<reference evidence="2 3" key="1">
    <citation type="submission" date="2024-02" db="EMBL/GenBank/DDBJ databases">
        <title>Marinospirillum sp. MEB 164 isolated from Lonar lake sediment.</title>
        <authorList>
            <person name="Joshi A."/>
            <person name="Thite S."/>
        </authorList>
    </citation>
    <scope>NUCLEOTIDE SEQUENCE [LARGE SCALE GENOMIC DNA]</scope>
    <source>
        <strain evidence="2 3">MEB164</strain>
    </source>
</reference>
<dbReference type="SUPFAM" id="SSF56300">
    <property type="entry name" value="Metallo-dependent phosphatases"/>
    <property type="match status" value="1"/>
</dbReference>
<evidence type="ECO:0000259" key="1">
    <source>
        <dbReference type="Pfam" id="PF00149"/>
    </source>
</evidence>
<comment type="caution">
    <text evidence="2">The sequence shown here is derived from an EMBL/GenBank/DDBJ whole genome shotgun (WGS) entry which is preliminary data.</text>
</comment>
<protein>
    <submittedName>
        <fullName evidence="2">Metallophosphoesterase</fullName>
    </submittedName>
</protein>
<dbReference type="RefSeq" id="WP_405336649.1">
    <property type="nucleotide sequence ID" value="NZ_JBANFI010000001.1"/>
</dbReference>
<keyword evidence="3" id="KW-1185">Reference proteome</keyword>
<proteinExistence type="predicted"/>
<dbReference type="InterPro" id="IPR050126">
    <property type="entry name" value="Ap4A_hydrolase"/>
</dbReference>
<dbReference type="InterPro" id="IPR029052">
    <property type="entry name" value="Metallo-depent_PP-like"/>
</dbReference>
<sequence length="336" mass="39426">MTPHPGYDLIGDIHGCGNTLRQLLRLMGYQQRQGCWRHPEGRQVIFVGDLVDRGPRIRQALHDAYDMIDAGQARMVLGNHEYNALAYFTEDDQGQPLRDHSPRHQRVIQETLDQFAAYPQEWRAFLDWFMTQPLAIEEEDFRVIHACWDPEVMPDFFARFPSGCMDEHFFRASTQPGNLEFRIVDRATRGTWLKLPDGMTQKSGDGFVRDRFRTSFWVDQPHTWGDVLFQPDRLDPQYESRPLSAADRQHLVHYHSTQKKLFFGHYWCQGFPAVIRPHLACLDYSAVKYGRLVAYRYQGEAQLNARHFVWVEVQRDEFPPLDELRAEMTAEKIKNI</sequence>
<gene>
    <name evidence="2" type="ORF">V6U78_01960</name>
</gene>
<dbReference type="InterPro" id="IPR004843">
    <property type="entry name" value="Calcineurin-like_PHP"/>
</dbReference>
<dbReference type="PANTHER" id="PTHR42850:SF7">
    <property type="entry name" value="BIS(5'-NUCLEOSYL)-TETRAPHOSPHATASE PRPE [ASYMMETRICAL]"/>
    <property type="match status" value="1"/>
</dbReference>
<name>A0ABW8PU87_9GAMM</name>
<accession>A0ABW8PU87</accession>
<dbReference type="PANTHER" id="PTHR42850">
    <property type="entry name" value="METALLOPHOSPHOESTERASE"/>
    <property type="match status" value="1"/>
</dbReference>
<dbReference type="Proteomes" id="UP001621714">
    <property type="component" value="Unassembled WGS sequence"/>
</dbReference>
<dbReference type="Gene3D" id="3.60.21.10">
    <property type="match status" value="1"/>
</dbReference>